<organism evidence="1 2">
    <name type="scientific">Rosa chinensis</name>
    <name type="common">China rose</name>
    <dbReference type="NCBI Taxonomy" id="74649"/>
    <lineage>
        <taxon>Eukaryota</taxon>
        <taxon>Viridiplantae</taxon>
        <taxon>Streptophyta</taxon>
        <taxon>Embryophyta</taxon>
        <taxon>Tracheophyta</taxon>
        <taxon>Spermatophyta</taxon>
        <taxon>Magnoliopsida</taxon>
        <taxon>eudicotyledons</taxon>
        <taxon>Gunneridae</taxon>
        <taxon>Pentapetalae</taxon>
        <taxon>rosids</taxon>
        <taxon>fabids</taxon>
        <taxon>Rosales</taxon>
        <taxon>Rosaceae</taxon>
        <taxon>Rosoideae</taxon>
        <taxon>Rosoideae incertae sedis</taxon>
        <taxon>Rosa</taxon>
    </lineage>
</organism>
<dbReference type="AlphaFoldDB" id="A0A2P6RNQ9"/>
<dbReference type="Proteomes" id="UP000238479">
    <property type="component" value="Chromosome 2"/>
</dbReference>
<accession>A0A2P6RNQ9</accession>
<reference evidence="1 2" key="1">
    <citation type="journal article" date="2018" name="Nat. Genet.">
        <title>The Rosa genome provides new insights in the design of modern roses.</title>
        <authorList>
            <person name="Bendahmane M."/>
        </authorList>
    </citation>
    <scope>NUCLEOTIDE SEQUENCE [LARGE SCALE GENOMIC DNA]</scope>
    <source>
        <strain evidence="2">cv. Old Blush</strain>
    </source>
</reference>
<name>A0A2P6RNQ9_ROSCH</name>
<gene>
    <name evidence="1" type="ORF">RchiOBHm_Chr2g0106521</name>
</gene>
<dbReference type="Gramene" id="PRQ48060">
    <property type="protein sequence ID" value="PRQ48060"/>
    <property type="gene ID" value="RchiOBHm_Chr2g0106521"/>
</dbReference>
<dbReference type="EMBL" id="PDCK01000040">
    <property type="protein sequence ID" value="PRQ48060.1"/>
    <property type="molecule type" value="Genomic_DNA"/>
</dbReference>
<evidence type="ECO:0000313" key="2">
    <source>
        <dbReference type="Proteomes" id="UP000238479"/>
    </source>
</evidence>
<protein>
    <submittedName>
        <fullName evidence="1">Uncharacterized protein</fullName>
    </submittedName>
</protein>
<evidence type="ECO:0000313" key="1">
    <source>
        <dbReference type="EMBL" id="PRQ48060.1"/>
    </source>
</evidence>
<comment type="caution">
    <text evidence="1">The sequence shown here is derived from an EMBL/GenBank/DDBJ whole genome shotgun (WGS) entry which is preliminary data.</text>
</comment>
<proteinExistence type="predicted"/>
<keyword evidence="2" id="KW-1185">Reference proteome</keyword>
<sequence length="96" mass="11009">MFVCKLVVGECDIVRCVADLVAHLFGHFVGHCVADLQFILNSIAFWKICSKSSCISVLLLVYYYIELLEIVGVEFFCLLYSCKLMQSLFFLRLMLL</sequence>